<dbReference type="AlphaFoldDB" id="A0A4R2KPX4"/>
<accession>A0A4R2KPX4</accession>
<proteinExistence type="predicted"/>
<gene>
    <name evidence="1" type="ORF">EV688_105254</name>
</gene>
<comment type="caution">
    <text evidence="1">The sequence shown here is derived from an EMBL/GenBank/DDBJ whole genome shotgun (WGS) entry which is preliminary data.</text>
</comment>
<dbReference type="EMBL" id="SLWX01000005">
    <property type="protein sequence ID" value="TCO76291.1"/>
    <property type="molecule type" value="Genomic_DNA"/>
</dbReference>
<organism evidence="1 2">
    <name type="scientific">Chromatocurvus halotolerans</name>
    <dbReference type="NCBI Taxonomy" id="1132028"/>
    <lineage>
        <taxon>Bacteria</taxon>
        <taxon>Pseudomonadati</taxon>
        <taxon>Pseudomonadota</taxon>
        <taxon>Gammaproteobacteria</taxon>
        <taxon>Cellvibrionales</taxon>
        <taxon>Halieaceae</taxon>
        <taxon>Chromatocurvus</taxon>
    </lineage>
</organism>
<reference evidence="1 2" key="1">
    <citation type="submission" date="2019-03" db="EMBL/GenBank/DDBJ databases">
        <title>Genomic Encyclopedia of Type Strains, Phase IV (KMG-IV): sequencing the most valuable type-strain genomes for metagenomic binning, comparative biology and taxonomic classification.</title>
        <authorList>
            <person name="Goeker M."/>
        </authorList>
    </citation>
    <scope>NUCLEOTIDE SEQUENCE [LARGE SCALE GENOMIC DNA]</scope>
    <source>
        <strain evidence="1 2">DSM 23344</strain>
    </source>
</reference>
<dbReference type="Proteomes" id="UP000294980">
    <property type="component" value="Unassembled WGS sequence"/>
</dbReference>
<protein>
    <submittedName>
        <fullName evidence="1">Uncharacterized protein</fullName>
    </submittedName>
</protein>
<evidence type="ECO:0000313" key="2">
    <source>
        <dbReference type="Proteomes" id="UP000294980"/>
    </source>
</evidence>
<sequence>MKLIFTFYADTAIRASIATAIVTMTLLIALPEPATAQTATPENERDPLWTLLEDIDANVQRLLSGPRTPAVFTTLERCEGESPRRHLADALDSEASLQDADQGFRLNGFYTGNDIVNEDGNPGRGFVELSWELLNGGYVGNNRQADLLRSRAEMETLLAEEETRSQTLRCQRDRVHGLFAPLRLDIQSLLLRLMAPVHAYERRAYFQGWSHLDELLVSERDLLLAQREIDYLSSIVREGSVGLPPVIDIDMPALMDAIERDNRFQRARELSDDISRARYDAAQQNRLRVFLRQEVDGSGNPDDVVAGLRFSVPLGAPRTVALEERRRYNAASASLASAERSAIVRSAYLEVREQLQRVIDAYYAVSRAAERARRSLAEYRLHGEGSLPVAITRVKSLLQSADTAASGQEVLYRRIFETLAHARVPFDDKFLQFVPLTPELRARSGHRALYLWSGDFNGAPNEVLLDLAAAKRLDRFSISAGRQTDLEKLRALLAQQARPEVELLMGDVAWLDPDAFPRTRDRILNTLEAAGVTRDMALHLDVEPQQHPDYSRDRDTLIDEYLALIGGIRKALPQDMPLRLSLPAHWPESRYAELALIADELSIMAYGQSREAGIGKAMMLAQTIPGHKLRWVLRASDFPNELALESHMRDLQRLVGIERFAVHGYDDWLALGSAD</sequence>
<name>A0A4R2KPX4_9GAMM</name>
<keyword evidence="2" id="KW-1185">Reference proteome</keyword>
<evidence type="ECO:0000313" key="1">
    <source>
        <dbReference type="EMBL" id="TCO76291.1"/>
    </source>
</evidence>